<sequence>MVAEARKTGIYRSLTAGVDMTGELPELEDSTYDVSVSCGVFTLGHVPPSGLR</sequence>
<protein>
    <submittedName>
        <fullName evidence="1">Uncharacterized protein</fullName>
    </submittedName>
</protein>
<gene>
    <name evidence="1" type="ORF">ACEG43_16210</name>
</gene>
<dbReference type="EMBL" id="JBGOSP010000007">
    <property type="protein sequence ID" value="MFA3837698.1"/>
    <property type="molecule type" value="Genomic_DNA"/>
</dbReference>
<evidence type="ECO:0000313" key="1">
    <source>
        <dbReference type="EMBL" id="MFA3837698.1"/>
    </source>
</evidence>
<dbReference type="Proteomes" id="UP001571476">
    <property type="component" value="Unassembled WGS sequence"/>
</dbReference>
<comment type="caution">
    <text evidence="1">The sequence shown here is derived from an EMBL/GenBank/DDBJ whole genome shotgun (WGS) entry which is preliminary data.</text>
</comment>
<organism evidence="1 2">
    <name type="scientific">Streptomyces aureus</name>
    <dbReference type="NCBI Taxonomy" id="193461"/>
    <lineage>
        <taxon>Bacteria</taxon>
        <taxon>Bacillati</taxon>
        <taxon>Actinomycetota</taxon>
        <taxon>Actinomycetes</taxon>
        <taxon>Kitasatosporales</taxon>
        <taxon>Streptomycetaceae</taxon>
        <taxon>Streptomyces</taxon>
    </lineage>
</organism>
<reference evidence="1 2" key="1">
    <citation type="submission" date="2024-08" db="EMBL/GenBank/DDBJ databases">
        <title>Genome sequence of Streptomyces aureus CACIA-1.46HGO.</title>
        <authorList>
            <person name="Evangelista-Martinez Z."/>
        </authorList>
    </citation>
    <scope>NUCLEOTIDE SEQUENCE [LARGE SCALE GENOMIC DNA]</scope>
    <source>
        <strain evidence="1 2">CACIA-1.46HGO</strain>
    </source>
</reference>
<dbReference type="RefSeq" id="WP_372563046.1">
    <property type="nucleotide sequence ID" value="NZ_JBGOSP010000007.1"/>
</dbReference>
<proteinExistence type="predicted"/>
<name>A0ABV4SJL3_9ACTN</name>
<keyword evidence="2" id="KW-1185">Reference proteome</keyword>
<accession>A0ABV4SJL3</accession>
<evidence type="ECO:0000313" key="2">
    <source>
        <dbReference type="Proteomes" id="UP001571476"/>
    </source>
</evidence>